<evidence type="ECO:0000256" key="5">
    <source>
        <dbReference type="ARBA" id="ARBA00022989"/>
    </source>
</evidence>
<evidence type="ECO:0000256" key="2">
    <source>
        <dbReference type="ARBA" id="ARBA00006727"/>
    </source>
</evidence>
<feature type="transmembrane region" description="Helical" evidence="8">
    <location>
        <begin position="156"/>
        <end position="183"/>
    </location>
</feature>
<evidence type="ECO:0000313" key="11">
    <source>
        <dbReference type="Proteomes" id="UP000054321"/>
    </source>
</evidence>
<keyword evidence="5 8" id="KW-1133">Transmembrane helix</keyword>
<feature type="transmembrane region" description="Helical" evidence="8">
    <location>
        <begin position="299"/>
        <end position="317"/>
    </location>
</feature>
<dbReference type="SUPFAM" id="SSF103473">
    <property type="entry name" value="MFS general substrate transporter"/>
    <property type="match status" value="1"/>
</dbReference>
<keyword evidence="6 8" id="KW-0472">Membrane</keyword>
<comment type="subcellular location">
    <subcellularLocation>
        <location evidence="1">Membrane</location>
        <topology evidence="1">Multi-pass membrane protein</topology>
    </subcellularLocation>
</comment>
<feature type="compositionally biased region" description="Basic and acidic residues" evidence="7">
    <location>
        <begin position="14"/>
        <end position="28"/>
    </location>
</feature>
<feature type="transmembrane region" description="Helical" evidence="8">
    <location>
        <begin position="190"/>
        <end position="208"/>
    </location>
</feature>
<evidence type="ECO:0000256" key="6">
    <source>
        <dbReference type="ARBA" id="ARBA00023136"/>
    </source>
</evidence>
<feature type="transmembrane region" description="Helical" evidence="8">
    <location>
        <begin position="329"/>
        <end position="347"/>
    </location>
</feature>
<evidence type="ECO:0000256" key="8">
    <source>
        <dbReference type="SAM" id="Phobius"/>
    </source>
</evidence>
<evidence type="ECO:0000313" key="10">
    <source>
        <dbReference type="EMBL" id="KIN02900.1"/>
    </source>
</evidence>
<dbReference type="OrthoDB" id="5667at2759"/>
<dbReference type="InterPro" id="IPR036259">
    <property type="entry name" value="MFS_trans_sf"/>
</dbReference>
<feature type="transmembrane region" description="Helical" evidence="8">
    <location>
        <begin position="220"/>
        <end position="244"/>
    </location>
</feature>
<accession>A0A0C3HII0</accession>
<reference evidence="11" key="2">
    <citation type="submission" date="2015-01" db="EMBL/GenBank/DDBJ databases">
        <title>Evolutionary Origins and Diversification of the Mycorrhizal Mutualists.</title>
        <authorList>
            <consortium name="DOE Joint Genome Institute"/>
            <consortium name="Mycorrhizal Genomics Consortium"/>
            <person name="Kohler A."/>
            <person name="Kuo A."/>
            <person name="Nagy L.G."/>
            <person name="Floudas D."/>
            <person name="Copeland A."/>
            <person name="Barry K.W."/>
            <person name="Cichocki N."/>
            <person name="Veneault-Fourrey C."/>
            <person name="LaButti K."/>
            <person name="Lindquist E.A."/>
            <person name="Lipzen A."/>
            <person name="Lundell T."/>
            <person name="Morin E."/>
            <person name="Murat C."/>
            <person name="Riley R."/>
            <person name="Ohm R."/>
            <person name="Sun H."/>
            <person name="Tunlid A."/>
            <person name="Henrissat B."/>
            <person name="Grigoriev I.V."/>
            <person name="Hibbett D.S."/>
            <person name="Martin F."/>
        </authorList>
    </citation>
    <scope>NUCLEOTIDE SEQUENCE [LARGE SCALE GENOMIC DNA]</scope>
    <source>
        <strain evidence="11">Zn</strain>
    </source>
</reference>
<feature type="transmembrane region" description="Helical" evidence="8">
    <location>
        <begin position="265"/>
        <end position="287"/>
    </location>
</feature>
<evidence type="ECO:0000256" key="4">
    <source>
        <dbReference type="ARBA" id="ARBA00022692"/>
    </source>
</evidence>
<feature type="domain" description="Major facilitator superfamily (MFS) profile" evidence="9">
    <location>
        <begin position="60"/>
        <end position="452"/>
    </location>
</feature>
<feature type="transmembrane region" description="Helical" evidence="8">
    <location>
        <begin position="423"/>
        <end position="441"/>
    </location>
</feature>
<dbReference type="CDD" id="cd17352">
    <property type="entry name" value="MFS_MCT_SLC16"/>
    <property type="match status" value="1"/>
</dbReference>
<feature type="transmembrane region" description="Helical" evidence="8">
    <location>
        <begin position="102"/>
        <end position="124"/>
    </location>
</feature>
<evidence type="ECO:0000259" key="9">
    <source>
        <dbReference type="PROSITE" id="PS50850"/>
    </source>
</evidence>
<dbReference type="InterPro" id="IPR020846">
    <property type="entry name" value="MFS_dom"/>
</dbReference>
<dbReference type="InParanoid" id="A0A0C3HII0"/>
<dbReference type="GO" id="GO:0016020">
    <property type="term" value="C:membrane"/>
    <property type="evidence" value="ECO:0007669"/>
    <property type="project" value="UniProtKB-SubCell"/>
</dbReference>
<sequence length="452" mass="48926">MSDLEQTANPIENKSIEGETDNSDHKAENPNASSTLQGHDAEKAAQPKPSGSDPPDGGTVAWLVILGAWCTSFCSFGWLNSIGVFQEYYETELLKSYSPSTISWIPSLQIFFMMGMGPLVGAVYDNYGPRWLLLVGSFFHVFGIMMTSLGTEYYQILLAQGLCSAIGVSAIFQPALTCAAGWFNHKRGTAFGILFTGSSMGGIIFPILVSHLIRKVGFGWSMRICAFLILFLLIIANLTVHAYYPPRPHKVTRAELVKPLTEIQFVLVTAGLFLFSYGFFAPINYLPVQALSAGMDPNLAQYLVPILNAGSLFGRLLSGILGDKIGTYNIFIVVCYLSGIWILALWLPGASDAASIAFAVLFGFFSGAYVSLITPLIMHVSPMTELGFRTGIVLFLTAIGGLTTNPINGAIVDGSGGWRGLKIFSGVFCLAGTTFILVARIRKTGLKLLIRF</sequence>
<dbReference type="PROSITE" id="PS50850">
    <property type="entry name" value="MFS"/>
    <property type="match status" value="1"/>
</dbReference>
<keyword evidence="11" id="KW-1185">Reference proteome</keyword>
<dbReference type="InterPro" id="IPR050327">
    <property type="entry name" value="Proton-linked_MCT"/>
</dbReference>
<dbReference type="Proteomes" id="UP000054321">
    <property type="component" value="Unassembled WGS sequence"/>
</dbReference>
<evidence type="ECO:0000256" key="3">
    <source>
        <dbReference type="ARBA" id="ARBA00022448"/>
    </source>
</evidence>
<gene>
    <name evidence="10" type="ORF">OIDMADRAFT_178702</name>
</gene>
<dbReference type="HOGENOM" id="CLU_001265_1_0_1"/>
<proteinExistence type="inferred from homology"/>
<feature type="compositionally biased region" description="Polar residues" evidence="7">
    <location>
        <begin position="1"/>
        <end position="12"/>
    </location>
</feature>
<feature type="transmembrane region" description="Helical" evidence="8">
    <location>
        <begin position="60"/>
        <end position="82"/>
    </location>
</feature>
<name>A0A0C3HII0_OIDMZ</name>
<dbReference type="Gene3D" id="1.20.1250.20">
    <property type="entry name" value="MFS general substrate transporter like domains"/>
    <property type="match status" value="2"/>
</dbReference>
<dbReference type="InterPro" id="IPR011701">
    <property type="entry name" value="MFS"/>
</dbReference>
<dbReference type="GO" id="GO:0022857">
    <property type="term" value="F:transmembrane transporter activity"/>
    <property type="evidence" value="ECO:0007669"/>
    <property type="project" value="InterPro"/>
</dbReference>
<feature type="transmembrane region" description="Helical" evidence="8">
    <location>
        <begin position="386"/>
        <end position="403"/>
    </location>
</feature>
<dbReference type="PANTHER" id="PTHR11360:SF224">
    <property type="entry name" value="MAJOR FACILITATOR SUPERFAMILY (MFS) PROFILE DOMAIN-CONTAINING PROTEIN-RELATED"/>
    <property type="match status" value="1"/>
</dbReference>
<feature type="transmembrane region" description="Helical" evidence="8">
    <location>
        <begin position="353"/>
        <end position="374"/>
    </location>
</feature>
<reference evidence="10 11" key="1">
    <citation type="submission" date="2014-04" db="EMBL/GenBank/DDBJ databases">
        <authorList>
            <consortium name="DOE Joint Genome Institute"/>
            <person name="Kuo A."/>
            <person name="Martino E."/>
            <person name="Perotto S."/>
            <person name="Kohler A."/>
            <person name="Nagy L.G."/>
            <person name="Floudas D."/>
            <person name="Copeland A."/>
            <person name="Barry K.W."/>
            <person name="Cichocki N."/>
            <person name="Veneault-Fourrey C."/>
            <person name="LaButti K."/>
            <person name="Lindquist E.A."/>
            <person name="Lipzen A."/>
            <person name="Lundell T."/>
            <person name="Morin E."/>
            <person name="Murat C."/>
            <person name="Sun H."/>
            <person name="Tunlid A."/>
            <person name="Henrissat B."/>
            <person name="Grigoriev I.V."/>
            <person name="Hibbett D.S."/>
            <person name="Martin F."/>
            <person name="Nordberg H.P."/>
            <person name="Cantor M.N."/>
            <person name="Hua S.X."/>
        </authorList>
    </citation>
    <scope>NUCLEOTIDE SEQUENCE [LARGE SCALE GENOMIC DNA]</scope>
    <source>
        <strain evidence="10 11">Zn</strain>
    </source>
</reference>
<keyword evidence="3" id="KW-0813">Transport</keyword>
<organism evidence="10 11">
    <name type="scientific">Oidiodendron maius (strain Zn)</name>
    <dbReference type="NCBI Taxonomy" id="913774"/>
    <lineage>
        <taxon>Eukaryota</taxon>
        <taxon>Fungi</taxon>
        <taxon>Dikarya</taxon>
        <taxon>Ascomycota</taxon>
        <taxon>Pezizomycotina</taxon>
        <taxon>Leotiomycetes</taxon>
        <taxon>Leotiomycetes incertae sedis</taxon>
        <taxon>Myxotrichaceae</taxon>
        <taxon>Oidiodendron</taxon>
    </lineage>
</organism>
<comment type="similarity">
    <text evidence="2">Belongs to the major facilitator superfamily. Monocarboxylate porter (TC 2.A.1.13) family.</text>
</comment>
<feature type="transmembrane region" description="Helical" evidence="8">
    <location>
        <begin position="131"/>
        <end position="150"/>
    </location>
</feature>
<dbReference type="Pfam" id="PF07690">
    <property type="entry name" value="MFS_1"/>
    <property type="match status" value="1"/>
</dbReference>
<evidence type="ECO:0000256" key="7">
    <source>
        <dbReference type="SAM" id="MobiDB-lite"/>
    </source>
</evidence>
<evidence type="ECO:0000256" key="1">
    <source>
        <dbReference type="ARBA" id="ARBA00004141"/>
    </source>
</evidence>
<dbReference type="PANTHER" id="PTHR11360">
    <property type="entry name" value="MONOCARBOXYLATE TRANSPORTER"/>
    <property type="match status" value="1"/>
</dbReference>
<keyword evidence="4 8" id="KW-0812">Transmembrane</keyword>
<protein>
    <recommendedName>
        <fullName evidence="9">Major facilitator superfamily (MFS) profile domain-containing protein</fullName>
    </recommendedName>
</protein>
<dbReference type="EMBL" id="KN832874">
    <property type="protein sequence ID" value="KIN02900.1"/>
    <property type="molecule type" value="Genomic_DNA"/>
</dbReference>
<dbReference type="AlphaFoldDB" id="A0A0C3HII0"/>
<feature type="region of interest" description="Disordered" evidence="7">
    <location>
        <begin position="1"/>
        <end position="55"/>
    </location>
</feature>